<keyword evidence="2" id="KW-0560">Oxidoreductase</keyword>
<evidence type="ECO:0000256" key="3">
    <source>
        <dbReference type="SAM" id="SignalP"/>
    </source>
</evidence>
<name>A0A8H2Y0F3_9AGAM</name>
<dbReference type="EMBL" id="CAJMWX010000939">
    <property type="protein sequence ID" value="CAE6439585.1"/>
    <property type="molecule type" value="Genomic_DNA"/>
</dbReference>
<dbReference type="Pfam" id="PF01565">
    <property type="entry name" value="FAD_binding_4"/>
    <property type="match status" value="1"/>
</dbReference>
<dbReference type="GO" id="GO:0071949">
    <property type="term" value="F:FAD binding"/>
    <property type="evidence" value="ECO:0007669"/>
    <property type="project" value="InterPro"/>
</dbReference>
<keyword evidence="3" id="KW-0732">Signal</keyword>
<gene>
    <name evidence="5" type="ORF">RDB_LOCUS48180</name>
</gene>
<dbReference type="InterPro" id="IPR012951">
    <property type="entry name" value="BBE"/>
</dbReference>
<proteinExistence type="inferred from homology"/>
<comment type="similarity">
    <text evidence="1">Belongs to the oxygen-dependent FAD-linked oxidoreductase family.</text>
</comment>
<dbReference type="InterPro" id="IPR016166">
    <property type="entry name" value="FAD-bd_PCMH"/>
</dbReference>
<evidence type="ECO:0000313" key="5">
    <source>
        <dbReference type="EMBL" id="CAE6439585.1"/>
    </source>
</evidence>
<dbReference type="InterPro" id="IPR050432">
    <property type="entry name" value="FAD-linked_Oxidoreductases_BP"/>
</dbReference>
<dbReference type="InterPro" id="IPR006094">
    <property type="entry name" value="Oxid_FAD_bind_N"/>
</dbReference>
<reference evidence="5" key="1">
    <citation type="submission" date="2021-01" db="EMBL/GenBank/DDBJ databases">
        <authorList>
            <person name="Kaushik A."/>
        </authorList>
    </citation>
    <scope>NUCLEOTIDE SEQUENCE</scope>
    <source>
        <strain evidence="5">AG4-R118</strain>
    </source>
</reference>
<dbReference type="PANTHER" id="PTHR13878">
    <property type="entry name" value="GULONOLACTONE OXIDASE"/>
    <property type="match status" value="1"/>
</dbReference>
<evidence type="ECO:0000256" key="1">
    <source>
        <dbReference type="ARBA" id="ARBA00005466"/>
    </source>
</evidence>
<protein>
    <recommendedName>
        <fullName evidence="4">FAD-binding PCMH-type domain-containing protein</fullName>
    </recommendedName>
</protein>
<dbReference type="SUPFAM" id="SSF56176">
    <property type="entry name" value="FAD-binding/transporter-associated domain-like"/>
    <property type="match status" value="1"/>
</dbReference>
<dbReference type="GO" id="GO:0016491">
    <property type="term" value="F:oxidoreductase activity"/>
    <property type="evidence" value="ECO:0007669"/>
    <property type="project" value="UniProtKB-KW"/>
</dbReference>
<dbReference type="Proteomes" id="UP000663888">
    <property type="component" value="Unassembled WGS sequence"/>
</dbReference>
<dbReference type="AlphaFoldDB" id="A0A8H2Y0F3"/>
<dbReference type="InterPro" id="IPR016169">
    <property type="entry name" value="FAD-bd_PCMH_sub2"/>
</dbReference>
<evidence type="ECO:0000259" key="4">
    <source>
        <dbReference type="PROSITE" id="PS51387"/>
    </source>
</evidence>
<feature type="signal peptide" evidence="3">
    <location>
        <begin position="1"/>
        <end position="17"/>
    </location>
</feature>
<comment type="caution">
    <text evidence="5">The sequence shown here is derived from an EMBL/GenBank/DDBJ whole genome shotgun (WGS) entry which is preliminary data.</text>
</comment>
<dbReference type="Gene3D" id="3.30.465.10">
    <property type="match status" value="2"/>
</dbReference>
<dbReference type="Pfam" id="PF08031">
    <property type="entry name" value="BBE"/>
    <property type="match status" value="1"/>
</dbReference>
<dbReference type="InterPro" id="IPR036318">
    <property type="entry name" value="FAD-bd_PCMH-like_sf"/>
</dbReference>
<dbReference type="PROSITE" id="PS51387">
    <property type="entry name" value="FAD_PCMH"/>
    <property type="match status" value="1"/>
</dbReference>
<feature type="domain" description="FAD-binding PCMH-type" evidence="4">
    <location>
        <begin position="124"/>
        <end position="306"/>
    </location>
</feature>
<organism evidence="5 6">
    <name type="scientific">Rhizoctonia solani</name>
    <dbReference type="NCBI Taxonomy" id="456999"/>
    <lineage>
        <taxon>Eukaryota</taxon>
        <taxon>Fungi</taxon>
        <taxon>Dikarya</taxon>
        <taxon>Basidiomycota</taxon>
        <taxon>Agaricomycotina</taxon>
        <taxon>Agaricomycetes</taxon>
        <taxon>Cantharellales</taxon>
        <taxon>Ceratobasidiaceae</taxon>
        <taxon>Rhizoctonia</taxon>
    </lineage>
</organism>
<feature type="chain" id="PRO_5034240554" description="FAD-binding PCMH-type domain-containing protein" evidence="3">
    <location>
        <begin position="18"/>
        <end position="575"/>
    </location>
</feature>
<evidence type="ECO:0000256" key="2">
    <source>
        <dbReference type="ARBA" id="ARBA00023002"/>
    </source>
</evidence>
<accession>A0A8H2Y0F3</accession>
<dbReference type="PANTHER" id="PTHR13878:SF91">
    <property type="entry name" value="FAD BINDING DOMAIN PROTEIN (AFU_ORTHOLOGUE AFUA_6G12070)-RELATED"/>
    <property type="match status" value="1"/>
</dbReference>
<evidence type="ECO:0000313" key="6">
    <source>
        <dbReference type="Proteomes" id="UP000663888"/>
    </source>
</evidence>
<sequence length="575" mass="61262">MYAALLTLSSLLGAIAAARSPFDLPNSEWNTLNATVGGRLAKGVPVARACFKQAGTNVSNGPWAMDCASVQSNYGNFKAWRSRIYSARMGLQWEICQKTNQGCSLDPNGPKNASTFSAPRVCDQGSVSPYYIDVKTEADVTQGFAFSNRTGVPLSIKNTGHDGAGRSTAPGTLALWTNNIKYINYSATFVPEGCNQGGVPALTYGAGQDMGSLYAFAESNNITFIGASARTVGAAGGWLQGGGHSILSNTYGLGVDRVLQFRVVTPDGRARVANVCQNQDLFWALRGGGGGTFGVVLEATSEVVPNPVSTIALSWQLVPTPDNIKSFFAILVQNSIRWSQEGWGGSFSPAGSMIANPKMNASQAAESLRPLTDFLKNTSNGNATQVQWSQHSSVLQLLSPSLAAADALPLGKSAMASRLIPRSAFTPSNSAALLDAMLRTWSTADNVWILMTTPFSYQVPEYARGKTSVTPAWRGAVWHVIASTSWEWDSGVKEAKDAYLKASSAIDPLRSITLGGGAYQNEADVYEPEASTSFWGSNYPALSAIKQKYDPDGLLDCWHCIGWKGKSTPIASCYV</sequence>